<comment type="subcellular location">
    <subcellularLocation>
        <location evidence="1">Mitochondrion</location>
    </subcellularLocation>
</comment>
<reference evidence="12" key="1">
    <citation type="submission" date="2021-02" db="EMBL/GenBank/DDBJ databases">
        <authorList>
            <person name="Nowell W R."/>
        </authorList>
    </citation>
    <scope>NUCLEOTIDE SEQUENCE</scope>
</reference>
<evidence type="ECO:0000256" key="4">
    <source>
        <dbReference type="ARBA" id="ARBA00023004"/>
    </source>
</evidence>
<evidence type="ECO:0000313" key="14">
    <source>
        <dbReference type="Proteomes" id="UP000663854"/>
    </source>
</evidence>
<evidence type="ECO:0000256" key="6">
    <source>
        <dbReference type="ARBA" id="ARBA00039743"/>
    </source>
</evidence>
<dbReference type="InterPro" id="IPR017870">
    <property type="entry name" value="FeS_cluster_insertion_CS"/>
</dbReference>
<dbReference type="Gene3D" id="2.60.300.12">
    <property type="entry name" value="HesB-like domain"/>
    <property type="match status" value="2"/>
</dbReference>
<organism evidence="12 14">
    <name type="scientific">Rotaria sordida</name>
    <dbReference type="NCBI Taxonomy" id="392033"/>
    <lineage>
        <taxon>Eukaryota</taxon>
        <taxon>Metazoa</taxon>
        <taxon>Spiralia</taxon>
        <taxon>Gnathifera</taxon>
        <taxon>Rotifera</taxon>
        <taxon>Eurotatoria</taxon>
        <taxon>Bdelloidea</taxon>
        <taxon>Philodinida</taxon>
        <taxon>Philodinidae</taxon>
        <taxon>Rotaria</taxon>
    </lineage>
</organism>
<dbReference type="AlphaFoldDB" id="A0A814DZ05"/>
<evidence type="ECO:0000259" key="11">
    <source>
        <dbReference type="Pfam" id="PF01521"/>
    </source>
</evidence>
<evidence type="ECO:0000256" key="8">
    <source>
        <dbReference type="ARBA" id="ARBA00073313"/>
    </source>
</evidence>
<dbReference type="GO" id="GO:0051537">
    <property type="term" value="F:2 iron, 2 sulfur cluster binding"/>
    <property type="evidence" value="ECO:0007669"/>
    <property type="project" value="TreeGrafter"/>
</dbReference>
<proteinExistence type="inferred from homology"/>
<comment type="caution">
    <text evidence="12">The sequence shown here is derived from an EMBL/GenBank/DDBJ whole genome shotgun (WGS) entry which is preliminary data.</text>
</comment>
<evidence type="ECO:0000256" key="10">
    <source>
        <dbReference type="ARBA" id="ARBA00093471"/>
    </source>
</evidence>
<feature type="domain" description="Core" evidence="11">
    <location>
        <begin position="144"/>
        <end position="244"/>
    </location>
</feature>
<dbReference type="EMBL" id="CAJNOH010000241">
    <property type="protein sequence ID" value="CAF0962386.1"/>
    <property type="molecule type" value="Genomic_DNA"/>
</dbReference>
<sequence>MSIVRRIIFNRHYLLLSKRFLTSTPTTTSELNLSDNCVRRLQAIFKDKSERLRVFVEGGGCSGFQYKFTVESNNNNNNNLNKEQDLIFERDGVHIIVDKDSLELLKGSTIDYQEELIRSSFRIINNPNAEQGRRLTNISSRAAITLTESAVRRVKELLNAKPDSIALRIGVRQRGCNGLSYTLDYAKEKKKMDEEVTQDGVKLLIDPKAQLSLLGTEMDFVQDNLASEFIFNNPNIKGTCGCGESFNV</sequence>
<keyword evidence="4" id="KW-0408">Iron</keyword>
<evidence type="ECO:0000256" key="5">
    <source>
        <dbReference type="ARBA" id="ARBA00023128"/>
    </source>
</evidence>
<evidence type="ECO:0000256" key="2">
    <source>
        <dbReference type="ARBA" id="ARBA00006718"/>
    </source>
</evidence>
<dbReference type="InterPro" id="IPR035903">
    <property type="entry name" value="HesB-like_dom_sf"/>
</dbReference>
<name>A0A814DZ05_9BILA</name>
<dbReference type="GO" id="GO:0046872">
    <property type="term" value="F:metal ion binding"/>
    <property type="evidence" value="ECO:0007669"/>
    <property type="project" value="UniProtKB-KW"/>
</dbReference>
<dbReference type="PROSITE" id="PS01152">
    <property type="entry name" value="HESB"/>
    <property type="match status" value="1"/>
</dbReference>
<dbReference type="Proteomes" id="UP000663870">
    <property type="component" value="Unassembled WGS sequence"/>
</dbReference>
<dbReference type="InterPro" id="IPR050322">
    <property type="entry name" value="Fe-S_cluster_asmbl/transfer"/>
</dbReference>
<evidence type="ECO:0000313" key="15">
    <source>
        <dbReference type="Proteomes" id="UP000663870"/>
    </source>
</evidence>
<keyword evidence="15" id="KW-1185">Reference proteome</keyword>
<dbReference type="InterPro" id="IPR016092">
    <property type="entry name" value="ATAP"/>
</dbReference>
<evidence type="ECO:0000256" key="9">
    <source>
        <dbReference type="ARBA" id="ARBA00077082"/>
    </source>
</evidence>
<dbReference type="FunFam" id="2.60.300.12:FF:000006">
    <property type="entry name" value="Iron-sulfur cluster assembly 2 mitochondrial"/>
    <property type="match status" value="1"/>
</dbReference>
<evidence type="ECO:0000256" key="7">
    <source>
        <dbReference type="ARBA" id="ARBA00057540"/>
    </source>
</evidence>
<dbReference type="InterPro" id="IPR000361">
    <property type="entry name" value="ATAP_core_dom"/>
</dbReference>
<protein>
    <recommendedName>
        <fullName evidence="6">Iron-sulfur cluster assembly 1 homolog, mitochondrial</fullName>
    </recommendedName>
    <alternativeName>
        <fullName evidence="9">HESB-like domain-containing protein 1</fullName>
    </alternativeName>
    <alternativeName>
        <fullName evidence="8">Iron-sulfur cluster assembly 2 homolog, mitochondrial</fullName>
    </alternativeName>
</protein>
<gene>
    <name evidence="13" type="ORF">JXQ802_LOCUS57447</name>
    <name evidence="12" type="ORF">PYM288_LOCUS12694</name>
</gene>
<dbReference type="Proteomes" id="UP000663854">
    <property type="component" value="Unassembled WGS sequence"/>
</dbReference>
<dbReference type="FunFam" id="2.60.300.12:FF:000001">
    <property type="entry name" value="Iron-binding protein IscA"/>
    <property type="match status" value="1"/>
</dbReference>
<dbReference type="PANTHER" id="PTHR10072">
    <property type="entry name" value="IRON-SULFUR CLUSTER ASSEMBLY PROTEIN"/>
    <property type="match status" value="1"/>
</dbReference>
<keyword evidence="5" id="KW-0496">Mitochondrion</keyword>
<evidence type="ECO:0000256" key="1">
    <source>
        <dbReference type="ARBA" id="ARBA00004173"/>
    </source>
</evidence>
<dbReference type="Pfam" id="PF01521">
    <property type="entry name" value="Fe-S_biosyn"/>
    <property type="match status" value="2"/>
</dbReference>
<dbReference type="EMBL" id="CAJNOL010015012">
    <property type="protein sequence ID" value="CAF1670058.1"/>
    <property type="molecule type" value="Genomic_DNA"/>
</dbReference>
<comment type="subunit">
    <text evidence="10">Heterotetramer; forms a dimer of dimers with IBA57. Interacts with [2Fe-2S]-ISCA2 forming the heterodimer [2Fe- 2S]-ISCA2-IBA57 complex; [2Fe-2S] cluster binding is absolutely required to promote the complex formation.</text>
</comment>
<dbReference type="GO" id="GO:0016226">
    <property type="term" value="P:iron-sulfur cluster assembly"/>
    <property type="evidence" value="ECO:0007669"/>
    <property type="project" value="InterPro"/>
</dbReference>
<comment type="similarity">
    <text evidence="2">Belongs to the HesB/IscA family.</text>
</comment>
<keyword evidence="3" id="KW-0479">Metal-binding</keyword>
<dbReference type="NCBIfam" id="TIGR00049">
    <property type="entry name" value="iron-sulfur cluster assembly accessory protein"/>
    <property type="match status" value="2"/>
</dbReference>
<evidence type="ECO:0000256" key="3">
    <source>
        <dbReference type="ARBA" id="ARBA00022723"/>
    </source>
</evidence>
<feature type="domain" description="Core" evidence="11">
    <location>
        <begin position="30"/>
        <end position="131"/>
    </location>
</feature>
<dbReference type="PANTHER" id="PTHR10072:SF41">
    <property type="entry name" value="IRON-SULFUR CLUSTER ASSEMBLY 1 HOMOLOG, MITOCHONDRIAL"/>
    <property type="match status" value="1"/>
</dbReference>
<dbReference type="GO" id="GO:0120510">
    <property type="term" value="C:mitochondrial [4Fe-4S] assembly complex"/>
    <property type="evidence" value="ECO:0007669"/>
    <property type="project" value="UniProtKB-ARBA"/>
</dbReference>
<evidence type="ECO:0000313" key="13">
    <source>
        <dbReference type="EMBL" id="CAF1670058.1"/>
    </source>
</evidence>
<evidence type="ECO:0000313" key="12">
    <source>
        <dbReference type="EMBL" id="CAF0962386.1"/>
    </source>
</evidence>
<accession>A0A814DZ05</accession>
<dbReference type="SUPFAM" id="SSF89360">
    <property type="entry name" value="HesB-like domain"/>
    <property type="match status" value="2"/>
</dbReference>
<comment type="function">
    <text evidence="7">Involved in the maturation of mitochondrial 4Fe-4S proteins functioning late in the iron-sulfur cluster assembly pathway. May be involved in the binding of an intermediate of Fe/S cluster assembly.</text>
</comment>